<feature type="compositionally biased region" description="Basic residues" evidence="1">
    <location>
        <begin position="270"/>
        <end position="281"/>
    </location>
</feature>
<dbReference type="Proteomes" id="UP000085678">
    <property type="component" value="Unplaced"/>
</dbReference>
<protein>
    <submittedName>
        <fullName evidence="3">Uncharacterized protein C1orf131 homolog isoform X1</fullName>
    </submittedName>
</protein>
<proteinExistence type="predicted"/>
<feature type="region of interest" description="Disordered" evidence="1">
    <location>
        <begin position="244"/>
        <end position="284"/>
    </location>
</feature>
<dbReference type="InterPro" id="IPR052852">
    <property type="entry name" value="SSU_Processome_Comp"/>
</dbReference>
<dbReference type="GeneID" id="106155923"/>
<reference evidence="3" key="1">
    <citation type="submission" date="2025-08" db="UniProtKB">
        <authorList>
            <consortium name="RefSeq"/>
        </authorList>
    </citation>
    <scope>IDENTIFICATION</scope>
    <source>
        <tissue evidence="3">Gonads</tissue>
    </source>
</reference>
<evidence type="ECO:0000313" key="2">
    <source>
        <dbReference type="Proteomes" id="UP000085678"/>
    </source>
</evidence>
<dbReference type="PANTHER" id="PTHR28366:SF1">
    <property type="entry name" value="CHROMOSOME 1 OPEN READING FRAME 131"/>
    <property type="match status" value="1"/>
</dbReference>
<dbReference type="RefSeq" id="XP_013386415.1">
    <property type="nucleotide sequence ID" value="XM_013530961.2"/>
</dbReference>
<dbReference type="PANTHER" id="PTHR28366">
    <property type="entry name" value="CHROMOSOME 1 OPEN READING FRAME 131"/>
    <property type="match status" value="1"/>
</dbReference>
<keyword evidence="2" id="KW-1185">Reference proteome</keyword>
<feature type="compositionally biased region" description="Basic and acidic residues" evidence="1">
    <location>
        <begin position="246"/>
        <end position="263"/>
    </location>
</feature>
<feature type="region of interest" description="Disordered" evidence="1">
    <location>
        <begin position="124"/>
        <end position="153"/>
    </location>
</feature>
<name>A0A1S3HJW8_LINAN</name>
<sequence length="321" mass="36421">MTSNIESELQEQLLQRLGNYADSLLDEEDYQKRLKKAKRKGKSAVTSCEKLSSDLENSEKSNGRDSSLRQLKNKKKKEKNKDMGNKSEGITNRTENDISEKRKIKRKLIGQKRHLSDLKEELGLDGSSFRTNNNEQESKLNVSTNSVEKNHRSPEVIVFEDPAKRKDNMKVKSLISGPGPSLSSVSQSAVGSSGLEFSLRKARWDVLKFGITGFDKSKKEEAQVALAIKLGAKPKKNKCVNYKSLQETKKTERDAEEKKREQEQQLGVAKKQKRDAKKRKRDRDDIGFVDGQLGRFRGGVQVLKKTDIDRIKATKVAKKRK</sequence>
<dbReference type="InterPro" id="IPR027973">
    <property type="entry name" value="FSAF1-like"/>
</dbReference>
<dbReference type="OrthoDB" id="10067479at2759"/>
<feature type="region of interest" description="Disordered" evidence="1">
    <location>
        <begin position="35"/>
        <end position="97"/>
    </location>
</feature>
<dbReference type="STRING" id="7574.A0A1S3HJW8"/>
<evidence type="ECO:0000313" key="3">
    <source>
        <dbReference type="RefSeq" id="XP_013386415.1"/>
    </source>
</evidence>
<feature type="compositionally biased region" description="Basic and acidic residues" evidence="1">
    <location>
        <begin position="51"/>
        <end position="67"/>
    </location>
</feature>
<dbReference type="InParanoid" id="A0A1S3HJW8"/>
<organism evidence="2 3">
    <name type="scientific">Lingula anatina</name>
    <name type="common">Brachiopod</name>
    <name type="synonym">Lingula unguis</name>
    <dbReference type="NCBI Taxonomy" id="7574"/>
    <lineage>
        <taxon>Eukaryota</taxon>
        <taxon>Metazoa</taxon>
        <taxon>Spiralia</taxon>
        <taxon>Lophotrochozoa</taxon>
        <taxon>Brachiopoda</taxon>
        <taxon>Linguliformea</taxon>
        <taxon>Lingulata</taxon>
        <taxon>Lingulida</taxon>
        <taxon>Linguloidea</taxon>
        <taxon>Lingulidae</taxon>
        <taxon>Lingula</taxon>
    </lineage>
</organism>
<feature type="compositionally biased region" description="Polar residues" evidence="1">
    <location>
        <begin position="128"/>
        <end position="147"/>
    </location>
</feature>
<dbReference type="KEGG" id="lak:106155923"/>
<evidence type="ECO:0000256" key="1">
    <source>
        <dbReference type="SAM" id="MobiDB-lite"/>
    </source>
</evidence>
<dbReference type="AlphaFoldDB" id="A0A1S3HJW8"/>
<gene>
    <name evidence="3" type="primary">LOC106155923</name>
</gene>
<accession>A0A1S3HJW8</accession>
<dbReference type="Pfam" id="PF15375">
    <property type="entry name" value="FSAF1"/>
    <property type="match status" value="1"/>
</dbReference>